<dbReference type="PROSITE" id="PS50005">
    <property type="entry name" value="TPR"/>
    <property type="match status" value="2"/>
</dbReference>
<gene>
    <name evidence="14" type="ORF">CEURO_LOCUS18580</name>
</gene>
<evidence type="ECO:0000256" key="12">
    <source>
        <dbReference type="SAM" id="Coils"/>
    </source>
</evidence>
<feature type="repeat" description="TPR" evidence="11">
    <location>
        <begin position="421"/>
        <end position="454"/>
    </location>
</feature>
<feature type="non-terminal residue" evidence="14">
    <location>
        <position position="1194"/>
    </location>
</feature>
<keyword evidence="9" id="KW-0539">Nucleus</keyword>
<keyword evidence="4" id="KW-0677">Repeat</keyword>
<evidence type="ECO:0000256" key="3">
    <source>
        <dbReference type="ARBA" id="ARBA00022614"/>
    </source>
</evidence>
<dbReference type="GO" id="GO:0040029">
    <property type="term" value="P:epigenetic regulation of gene expression"/>
    <property type="evidence" value="ECO:0007669"/>
    <property type="project" value="InterPro"/>
</dbReference>
<feature type="compositionally biased region" description="Low complexity" evidence="13">
    <location>
        <begin position="570"/>
        <end position="591"/>
    </location>
</feature>
<dbReference type="GO" id="GO:0009933">
    <property type="term" value="P:meristem structural organization"/>
    <property type="evidence" value="ECO:0007669"/>
    <property type="project" value="InterPro"/>
</dbReference>
<keyword evidence="5" id="KW-0227">DNA damage</keyword>
<keyword evidence="12" id="KW-0175">Coiled coil</keyword>
<dbReference type="SMART" id="SM00028">
    <property type="entry name" value="TPR"/>
    <property type="match status" value="6"/>
</dbReference>
<dbReference type="SUPFAM" id="SSF81901">
    <property type="entry name" value="HCP-like"/>
    <property type="match status" value="1"/>
</dbReference>
<evidence type="ECO:0000256" key="13">
    <source>
        <dbReference type="SAM" id="MobiDB-lite"/>
    </source>
</evidence>
<sequence>MGKSDANQQLAVAKTAYHNAKAEGNRQEEARWANMIGDILKNRGEYFKALRWLRIDYDISAKYLPEKQLLPSCQSLGELYLRLHDFENALIYQKKHLDLARNESDLIEQQRATTQLGRTYHEMFLKSDNDHFSLKNAKKYFKLSMELAQTLKLGQQYEKFSFVKEYIDAHNNLGMLEMDLDNLEEAKTFLLKGLDICDEEELNENDDARSRLHHNLGNVYTELRKWDKAREHIQKDIVICHKIGHCQGEAKGYINLGELHYRVQKYDEAMTCYAKALQLAKSMEDEDALVDQINQNMQTVKAALKVRDEMEKEEQVLKKLVRKLDTARGTDGERKCLLQQYSSLDHLIEKASTIFAWMKYHAYAKKRKKIASQLYDTEKLGDCFLAIGESYHKLRKFDKALKWHTKSWEKFKVIGNLEGQALAKINIGNAFDSKGDWESALASFKEAYSIAIEANKPVTQLAALENMHYSQMIRFDNVEEAKRLQLLIDMLKKSGSDDLGVPDLAGGSCSETETEAGPSPYEASDASLSPTRSEFCNKKINFHDTADQSCEDILLISLLDPKKSAKKKISSISSTVPSNSLPRSLTKSSSSQTDMIGRKRTRIVLSDDDESNEVLCSGRIVNDTQFSLSHNVLYNKGAVEDVATSDNFKSGKHQCTDAHQAQQDVSPVASKCIVNGCTAMNFEESTCSDKSRTSRLDESNFRYSSPLRPVENSTSHANDNPVHANNVCGDENCKHIIVKIGEDYVHIEPESCIIGSGISIEQLKIEVACLYYRKLPHEKRTQGLVPVIQHVKYDGRVLESSETVDILIDHISRKSCIEVSLGVWVPRPLVELYTACCKELSELPNMNVLRKLYNQEVSEDEIVVSGCELQDVSVAPLMKALNKHQTIASLDLSHNLLGNGTMEKLKKVLTASPQTYGGLALDLHCNRFGPSALFQVCECPVLYSRLEVLNISRNRLTDACASYLSTILQKCKALYSLNVEQCSITSRTVQKIADSLDLGCMLTHLYLGHNHPVSGNALMNVLSKLAGLKNFQELDLSGMKLSKPVVGKLCELVKNTSLSDLILGSTSIGNDGALEILKSFSEKNRETGKLDLSSCGLNFFCIARLNIEVSLVSSILELNLGGNPIMEEGGNELTSLISNPQCCLRVLILCKCQLGPRQVVGILKGLSENCHLEELNLADNLDELHKNPVPSRDS</sequence>
<dbReference type="InterPro" id="IPR032675">
    <property type="entry name" value="LRR_dom_sf"/>
</dbReference>
<evidence type="ECO:0000313" key="15">
    <source>
        <dbReference type="Proteomes" id="UP001152484"/>
    </source>
</evidence>
<comment type="caution">
    <text evidence="14">The sequence shown here is derived from an EMBL/GenBank/DDBJ whole genome shotgun (WGS) entry which is preliminary data.</text>
</comment>
<keyword evidence="7" id="KW-0156">Chromatin regulator</keyword>
<protein>
    <recommendedName>
        <fullName evidence="10">Protein TONSOKU</fullName>
    </recommendedName>
</protein>
<keyword evidence="15" id="KW-1185">Reference proteome</keyword>
<dbReference type="Proteomes" id="UP001152484">
    <property type="component" value="Unassembled WGS sequence"/>
</dbReference>
<evidence type="ECO:0000256" key="11">
    <source>
        <dbReference type="PROSITE-ProRule" id="PRU00339"/>
    </source>
</evidence>
<evidence type="ECO:0000256" key="1">
    <source>
        <dbReference type="ARBA" id="ARBA00004642"/>
    </source>
</evidence>
<feature type="region of interest" description="Disordered" evidence="13">
    <location>
        <begin position="569"/>
        <end position="593"/>
    </location>
</feature>
<dbReference type="PANTHER" id="PTHR47684">
    <property type="entry name" value="PROTEIN TONSOKU"/>
    <property type="match status" value="1"/>
</dbReference>
<dbReference type="GO" id="GO:0005654">
    <property type="term" value="C:nucleoplasm"/>
    <property type="evidence" value="ECO:0007669"/>
    <property type="project" value="UniProtKB-SubCell"/>
</dbReference>
<feature type="repeat" description="TPR" evidence="11">
    <location>
        <begin position="250"/>
        <end position="283"/>
    </location>
</feature>
<name>A0A9P0ZRE9_CUSEU</name>
<evidence type="ECO:0000256" key="5">
    <source>
        <dbReference type="ARBA" id="ARBA00022763"/>
    </source>
</evidence>
<dbReference type="OrthoDB" id="626167at2759"/>
<dbReference type="Gene3D" id="3.80.10.10">
    <property type="entry name" value="Ribonuclease Inhibitor"/>
    <property type="match status" value="1"/>
</dbReference>
<feature type="coiled-coil region" evidence="12">
    <location>
        <begin position="303"/>
        <end position="330"/>
    </location>
</feature>
<evidence type="ECO:0000256" key="4">
    <source>
        <dbReference type="ARBA" id="ARBA00022737"/>
    </source>
</evidence>
<keyword evidence="6 11" id="KW-0802">TPR repeat</keyword>
<dbReference type="FunFam" id="1.25.40.10:FF:000961">
    <property type="entry name" value="Protein TONSOKU"/>
    <property type="match status" value="1"/>
</dbReference>
<reference evidence="14" key="1">
    <citation type="submission" date="2022-07" db="EMBL/GenBank/DDBJ databases">
        <authorList>
            <person name="Macas J."/>
            <person name="Novak P."/>
            <person name="Neumann P."/>
        </authorList>
    </citation>
    <scope>NUCLEOTIDE SEQUENCE</scope>
</reference>
<comment type="similarity">
    <text evidence="2">Belongs to the Tonsoku family.</text>
</comment>
<evidence type="ECO:0000256" key="9">
    <source>
        <dbReference type="ARBA" id="ARBA00023242"/>
    </source>
</evidence>
<proteinExistence type="inferred from homology"/>
<dbReference type="SMART" id="SM00368">
    <property type="entry name" value="LRR_RI"/>
    <property type="match status" value="5"/>
</dbReference>
<organism evidence="14 15">
    <name type="scientific">Cuscuta europaea</name>
    <name type="common">European dodder</name>
    <dbReference type="NCBI Taxonomy" id="41803"/>
    <lineage>
        <taxon>Eukaryota</taxon>
        <taxon>Viridiplantae</taxon>
        <taxon>Streptophyta</taxon>
        <taxon>Embryophyta</taxon>
        <taxon>Tracheophyta</taxon>
        <taxon>Spermatophyta</taxon>
        <taxon>Magnoliopsida</taxon>
        <taxon>eudicotyledons</taxon>
        <taxon>Gunneridae</taxon>
        <taxon>Pentapetalae</taxon>
        <taxon>asterids</taxon>
        <taxon>lamiids</taxon>
        <taxon>Solanales</taxon>
        <taxon>Convolvulaceae</taxon>
        <taxon>Cuscuteae</taxon>
        <taxon>Cuscuta</taxon>
        <taxon>Cuscuta subgen. Cuscuta</taxon>
    </lineage>
</organism>
<dbReference type="Pfam" id="PF13424">
    <property type="entry name" value="TPR_12"/>
    <property type="match status" value="1"/>
</dbReference>
<dbReference type="GO" id="GO:0042393">
    <property type="term" value="F:histone binding"/>
    <property type="evidence" value="ECO:0007669"/>
    <property type="project" value="UniProtKB-ARBA"/>
</dbReference>
<accession>A0A9P0ZRE9</accession>
<dbReference type="PANTHER" id="PTHR47684:SF1">
    <property type="entry name" value="PROTEIN TONSOKU"/>
    <property type="match status" value="1"/>
</dbReference>
<dbReference type="InterPro" id="IPR011990">
    <property type="entry name" value="TPR-like_helical_dom_sf"/>
</dbReference>
<dbReference type="AlphaFoldDB" id="A0A9P0ZRE9"/>
<dbReference type="SUPFAM" id="SSF52047">
    <property type="entry name" value="RNI-like"/>
    <property type="match status" value="1"/>
</dbReference>
<dbReference type="Gene3D" id="1.25.40.10">
    <property type="entry name" value="Tetratricopeptide repeat domain"/>
    <property type="match status" value="3"/>
</dbReference>
<evidence type="ECO:0000256" key="2">
    <source>
        <dbReference type="ARBA" id="ARBA00010999"/>
    </source>
</evidence>
<evidence type="ECO:0000256" key="6">
    <source>
        <dbReference type="ARBA" id="ARBA00022803"/>
    </source>
</evidence>
<keyword evidence="8" id="KW-0234">DNA repair</keyword>
<dbReference type="InterPro" id="IPR019734">
    <property type="entry name" value="TPR_rpt"/>
</dbReference>
<dbReference type="GO" id="GO:0006281">
    <property type="term" value="P:DNA repair"/>
    <property type="evidence" value="ECO:0007669"/>
    <property type="project" value="UniProtKB-KW"/>
</dbReference>
<dbReference type="FunFam" id="3.80.10.10:FF:000500">
    <property type="entry name" value="Protein TONSOKU"/>
    <property type="match status" value="1"/>
</dbReference>
<evidence type="ECO:0000313" key="14">
    <source>
        <dbReference type="EMBL" id="CAH9109777.1"/>
    </source>
</evidence>
<dbReference type="EMBL" id="CAMAPE010000053">
    <property type="protein sequence ID" value="CAH9109777.1"/>
    <property type="molecule type" value="Genomic_DNA"/>
</dbReference>
<dbReference type="Pfam" id="PF07719">
    <property type="entry name" value="TPR_2"/>
    <property type="match status" value="1"/>
</dbReference>
<feature type="region of interest" description="Disordered" evidence="13">
    <location>
        <begin position="502"/>
        <end position="529"/>
    </location>
</feature>
<dbReference type="SUPFAM" id="SSF48452">
    <property type="entry name" value="TPR-like"/>
    <property type="match status" value="2"/>
</dbReference>
<dbReference type="PROSITE" id="PS50293">
    <property type="entry name" value="TPR_REGION"/>
    <property type="match status" value="1"/>
</dbReference>
<evidence type="ECO:0000256" key="8">
    <source>
        <dbReference type="ARBA" id="ARBA00023204"/>
    </source>
</evidence>
<dbReference type="InterPro" id="IPR044227">
    <property type="entry name" value="TONSOKU"/>
</dbReference>
<dbReference type="InterPro" id="IPR013105">
    <property type="entry name" value="TPR_2"/>
</dbReference>
<evidence type="ECO:0000256" key="7">
    <source>
        <dbReference type="ARBA" id="ARBA00022853"/>
    </source>
</evidence>
<keyword evidence="3" id="KW-0433">Leucine-rich repeat</keyword>
<comment type="subcellular location">
    <subcellularLocation>
        <location evidence="1">Nucleus</location>
        <location evidence="1">Nucleoplasm</location>
    </subcellularLocation>
</comment>
<evidence type="ECO:0000256" key="10">
    <source>
        <dbReference type="ARBA" id="ARBA00069409"/>
    </source>
</evidence>
<dbReference type="GO" id="GO:0072423">
    <property type="term" value="P:response to DNA damage checkpoint signaling"/>
    <property type="evidence" value="ECO:0007669"/>
    <property type="project" value="InterPro"/>
</dbReference>